<dbReference type="InterPro" id="IPR050307">
    <property type="entry name" value="Sterol_Desaturase_Related"/>
</dbReference>
<dbReference type="Proteomes" id="UP001476247">
    <property type="component" value="Unassembled WGS sequence"/>
</dbReference>
<gene>
    <name evidence="7" type="ORF">HPULCUR_009978</name>
</gene>
<dbReference type="EMBL" id="BAABUJ010000035">
    <property type="protein sequence ID" value="GAA5804483.1"/>
    <property type="molecule type" value="Genomic_DNA"/>
</dbReference>
<feature type="transmembrane region" description="Helical" evidence="5">
    <location>
        <begin position="137"/>
        <end position="159"/>
    </location>
</feature>
<evidence type="ECO:0000259" key="6">
    <source>
        <dbReference type="Pfam" id="PF04116"/>
    </source>
</evidence>
<evidence type="ECO:0000256" key="1">
    <source>
        <dbReference type="ARBA" id="ARBA00004370"/>
    </source>
</evidence>
<organism evidence="7 8">
    <name type="scientific">Helicostylum pulchrum</name>
    <dbReference type="NCBI Taxonomy" id="562976"/>
    <lineage>
        <taxon>Eukaryota</taxon>
        <taxon>Fungi</taxon>
        <taxon>Fungi incertae sedis</taxon>
        <taxon>Mucoromycota</taxon>
        <taxon>Mucoromycotina</taxon>
        <taxon>Mucoromycetes</taxon>
        <taxon>Mucorales</taxon>
        <taxon>Mucorineae</taxon>
        <taxon>Mucoraceae</taxon>
        <taxon>Helicostylum</taxon>
    </lineage>
</organism>
<feature type="domain" description="Fatty acid hydroxylase" evidence="6">
    <location>
        <begin position="156"/>
        <end position="254"/>
    </location>
</feature>
<dbReference type="Pfam" id="PF04116">
    <property type="entry name" value="FA_hydroxylase"/>
    <property type="match status" value="1"/>
</dbReference>
<feature type="transmembrane region" description="Helical" evidence="5">
    <location>
        <begin position="109"/>
        <end position="125"/>
    </location>
</feature>
<dbReference type="InterPro" id="IPR006694">
    <property type="entry name" value="Fatty_acid_hydroxylase"/>
</dbReference>
<keyword evidence="3 5" id="KW-1133">Transmembrane helix</keyword>
<feature type="transmembrane region" description="Helical" evidence="5">
    <location>
        <begin position="28"/>
        <end position="53"/>
    </location>
</feature>
<keyword evidence="2 5" id="KW-0812">Transmembrane</keyword>
<evidence type="ECO:0000256" key="3">
    <source>
        <dbReference type="ARBA" id="ARBA00022989"/>
    </source>
</evidence>
<accession>A0ABP9YC08</accession>
<evidence type="ECO:0000256" key="2">
    <source>
        <dbReference type="ARBA" id="ARBA00022692"/>
    </source>
</evidence>
<dbReference type="PANTHER" id="PTHR11863">
    <property type="entry name" value="STEROL DESATURASE"/>
    <property type="match status" value="1"/>
</dbReference>
<evidence type="ECO:0000313" key="7">
    <source>
        <dbReference type="EMBL" id="GAA5804483.1"/>
    </source>
</evidence>
<reference evidence="7 8" key="1">
    <citation type="submission" date="2024-04" db="EMBL/GenBank/DDBJ databases">
        <title>genome sequences of Mucor flavus KT1a and Helicostylum pulchrum KT1b strains isolation_sourced from the surface of a dry-aged beef.</title>
        <authorList>
            <person name="Toyotome T."/>
            <person name="Hosono M."/>
            <person name="Torimaru M."/>
            <person name="Fukuda K."/>
            <person name="Mikami N."/>
        </authorList>
    </citation>
    <scope>NUCLEOTIDE SEQUENCE [LARGE SCALE GENOMIC DNA]</scope>
    <source>
        <strain evidence="7 8">KT1b</strain>
    </source>
</reference>
<keyword evidence="8" id="KW-1185">Reference proteome</keyword>
<evidence type="ECO:0000256" key="4">
    <source>
        <dbReference type="ARBA" id="ARBA00023136"/>
    </source>
</evidence>
<proteinExistence type="predicted"/>
<sequence>MNATSQFLTSGLQSFTCKDPWSDEVLALWVPIVAYWSYSTFFHFVMKANLAFFEQYRIHTIGDMEKRNKVSLSRVLSMVALQQVIQVILGFLVLHPVDPVRYVIEEENTLRWLSGLFLSVTNRLGMSFHLANILAKFVYWIIIPAIQFVSAMLYVPYAFGALYNHPVEGFLLDSLGAAIAIEVTRMSPKMSMIFFTFSTLKTVDDHCGYALPWDPLQFLFGNNVQYHDIHHQSYGIKKNFSQPFFTIWDKLLGTEMSIKEAEKRGGFKKTN</sequence>
<feature type="transmembrane region" description="Helical" evidence="5">
    <location>
        <begin position="74"/>
        <end position="97"/>
    </location>
</feature>
<name>A0ABP9YC08_9FUNG</name>
<evidence type="ECO:0000256" key="5">
    <source>
        <dbReference type="SAM" id="Phobius"/>
    </source>
</evidence>
<evidence type="ECO:0000313" key="8">
    <source>
        <dbReference type="Proteomes" id="UP001476247"/>
    </source>
</evidence>
<comment type="caution">
    <text evidence="7">The sequence shown here is derived from an EMBL/GenBank/DDBJ whole genome shotgun (WGS) entry which is preliminary data.</text>
</comment>
<protein>
    <recommendedName>
        <fullName evidence="6">Fatty acid hydroxylase domain-containing protein</fullName>
    </recommendedName>
</protein>
<comment type="subcellular location">
    <subcellularLocation>
        <location evidence="1">Membrane</location>
    </subcellularLocation>
</comment>
<keyword evidence="4 5" id="KW-0472">Membrane</keyword>